<dbReference type="AlphaFoldDB" id="A0A3Q2Q8K2"/>
<dbReference type="CDD" id="cd04372">
    <property type="entry name" value="RhoGAP_chimaerin"/>
    <property type="match status" value="1"/>
</dbReference>
<name>A0A3Q2Q8K2_FUNHE</name>
<dbReference type="Gene3D" id="1.10.555.10">
    <property type="entry name" value="Rho GTPase activation protein"/>
    <property type="match status" value="1"/>
</dbReference>
<keyword evidence="2" id="KW-0597">Phosphoprotein</keyword>
<evidence type="ECO:0000259" key="13">
    <source>
        <dbReference type="PROSITE" id="PS50081"/>
    </source>
</evidence>
<dbReference type="GO" id="GO:0005096">
    <property type="term" value="F:GTPase activator activity"/>
    <property type="evidence" value="ECO:0007669"/>
    <property type="project" value="UniProtKB-KW"/>
</dbReference>
<feature type="region of interest" description="Disordered" evidence="12">
    <location>
        <begin position="1"/>
        <end position="71"/>
    </location>
</feature>
<keyword evidence="16" id="KW-1185">Reference proteome</keyword>
<dbReference type="GO" id="GO:0001565">
    <property type="term" value="F:phorbol ester receptor activity"/>
    <property type="evidence" value="ECO:0007669"/>
    <property type="project" value="Ensembl"/>
</dbReference>
<dbReference type="InterPro" id="IPR008936">
    <property type="entry name" value="Rho_GTPase_activation_prot"/>
</dbReference>
<dbReference type="GO" id="GO:0021623">
    <property type="term" value="P:oculomotor nerve formation"/>
    <property type="evidence" value="ECO:0007669"/>
    <property type="project" value="Ensembl"/>
</dbReference>
<evidence type="ECO:0000256" key="12">
    <source>
        <dbReference type="SAM" id="MobiDB-lite"/>
    </source>
</evidence>
<dbReference type="InterPro" id="IPR046349">
    <property type="entry name" value="C1-like_sf"/>
</dbReference>
<evidence type="ECO:0000256" key="9">
    <source>
        <dbReference type="ARBA" id="ARBA00077049"/>
    </source>
</evidence>
<dbReference type="InterPro" id="IPR051854">
    <property type="entry name" value="Rho-type_GAP"/>
</dbReference>
<evidence type="ECO:0000313" key="16">
    <source>
        <dbReference type="Proteomes" id="UP000265000"/>
    </source>
</evidence>
<proteinExistence type="predicted"/>
<dbReference type="FunFam" id="3.30.60.20:FF:000030">
    <property type="entry name" value="Chimaerin"/>
    <property type="match status" value="1"/>
</dbReference>
<dbReference type="InterPro" id="IPR037860">
    <property type="entry name" value="RhoGAP_chimaerin"/>
</dbReference>
<dbReference type="PANTHER" id="PTHR46075">
    <property type="entry name" value="CHIMERIN FAMILY MEMBER"/>
    <property type="match status" value="1"/>
</dbReference>
<dbReference type="PRINTS" id="PR00008">
    <property type="entry name" value="DAGPEDOMAIN"/>
</dbReference>
<dbReference type="FunFam" id="1.10.555.10:FF:000005">
    <property type="entry name" value="Chimaerin"/>
    <property type="match status" value="1"/>
</dbReference>
<feature type="domain" description="Rho-GAP" evidence="14">
    <location>
        <begin position="169"/>
        <end position="387"/>
    </location>
</feature>
<organism evidence="15 16">
    <name type="scientific">Fundulus heteroclitus</name>
    <name type="common">Killifish</name>
    <name type="synonym">Mummichog</name>
    <dbReference type="NCBI Taxonomy" id="8078"/>
    <lineage>
        <taxon>Eukaryota</taxon>
        <taxon>Metazoa</taxon>
        <taxon>Chordata</taxon>
        <taxon>Craniata</taxon>
        <taxon>Vertebrata</taxon>
        <taxon>Euteleostomi</taxon>
        <taxon>Actinopterygii</taxon>
        <taxon>Neopterygii</taxon>
        <taxon>Teleostei</taxon>
        <taxon>Neoteleostei</taxon>
        <taxon>Acanthomorphata</taxon>
        <taxon>Ovalentaria</taxon>
        <taxon>Atherinomorphae</taxon>
        <taxon>Cyprinodontiformes</taxon>
        <taxon>Fundulidae</taxon>
        <taxon>Fundulus</taxon>
    </lineage>
</organism>
<dbReference type="InterPro" id="IPR000198">
    <property type="entry name" value="RhoGAP_dom"/>
</dbReference>
<dbReference type="PROSITE" id="PS00479">
    <property type="entry name" value="ZF_DAG_PE_1"/>
    <property type="match status" value="1"/>
</dbReference>
<keyword evidence="1" id="KW-0343">GTPase activation</keyword>
<feature type="domain" description="Phorbol-ester/DAG-type" evidence="13">
    <location>
        <begin position="106"/>
        <end position="156"/>
    </location>
</feature>
<feature type="compositionally biased region" description="Polar residues" evidence="12">
    <location>
        <begin position="61"/>
        <end position="71"/>
    </location>
</feature>
<keyword evidence="6" id="KW-0524">Neurogenesis</keyword>
<evidence type="ECO:0000256" key="5">
    <source>
        <dbReference type="ARBA" id="ARBA00022833"/>
    </source>
</evidence>
<accession>A0A3Q2Q8K2</accession>
<reference evidence="15" key="2">
    <citation type="submission" date="2025-09" db="UniProtKB">
        <authorList>
            <consortium name="Ensembl"/>
        </authorList>
    </citation>
    <scope>IDENTIFICATION</scope>
</reference>
<dbReference type="Gene3D" id="3.30.60.20">
    <property type="match status" value="1"/>
</dbReference>
<dbReference type="Pfam" id="PF00130">
    <property type="entry name" value="C1_1"/>
    <property type="match status" value="1"/>
</dbReference>
<evidence type="ECO:0000256" key="7">
    <source>
        <dbReference type="ARBA" id="ARBA00074820"/>
    </source>
</evidence>
<dbReference type="InterPro" id="IPR020454">
    <property type="entry name" value="DAG/PE-bd"/>
</dbReference>
<evidence type="ECO:0000259" key="14">
    <source>
        <dbReference type="PROSITE" id="PS50238"/>
    </source>
</evidence>
<dbReference type="PROSITE" id="PS50238">
    <property type="entry name" value="RHOGAP"/>
    <property type="match status" value="1"/>
</dbReference>
<dbReference type="Pfam" id="PF00620">
    <property type="entry name" value="RhoGAP"/>
    <property type="match status" value="1"/>
</dbReference>
<evidence type="ECO:0000256" key="10">
    <source>
        <dbReference type="ARBA" id="ARBA00081033"/>
    </source>
</evidence>
<dbReference type="PROSITE" id="PS50081">
    <property type="entry name" value="ZF_DAG_PE_2"/>
    <property type="match status" value="1"/>
</dbReference>
<dbReference type="Proteomes" id="UP000265000">
    <property type="component" value="Unplaced"/>
</dbReference>
<evidence type="ECO:0000256" key="11">
    <source>
        <dbReference type="ARBA" id="ARBA00081339"/>
    </source>
</evidence>
<evidence type="ECO:0000256" key="2">
    <source>
        <dbReference type="ARBA" id="ARBA00022553"/>
    </source>
</evidence>
<protein>
    <recommendedName>
        <fullName evidence="7">N-chimaerin</fullName>
    </recommendedName>
    <alternativeName>
        <fullName evidence="11">A-chimaerin</fullName>
    </alternativeName>
    <alternativeName>
        <fullName evidence="10">Alpha-chimerin</fullName>
    </alternativeName>
    <alternativeName>
        <fullName evidence="8">N-chimerin</fullName>
    </alternativeName>
    <alternativeName>
        <fullName evidence="9">Rho GTPase-activating protein 2</fullName>
    </alternativeName>
</protein>
<dbReference type="GO" id="GO:0007165">
    <property type="term" value="P:signal transduction"/>
    <property type="evidence" value="ECO:0007669"/>
    <property type="project" value="InterPro"/>
</dbReference>
<keyword evidence="3" id="KW-0479">Metal-binding</keyword>
<dbReference type="InterPro" id="IPR002219">
    <property type="entry name" value="PKC_DAG/PE"/>
</dbReference>
<evidence type="ECO:0000256" key="6">
    <source>
        <dbReference type="ARBA" id="ARBA00022902"/>
    </source>
</evidence>
<feature type="compositionally biased region" description="Basic residues" evidence="12">
    <location>
        <begin position="10"/>
        <end position="26"/>
    </location>
</feature>
<keyword evidence="5" id="KW-0862">Zinc</keyword>
<sequence>MPSRESYAIKRGKKQQHRRKEKKKSQKGSLFTAALGLNAGVGSVPSLTPSRSGPDRVPQTPGLSKPTSPASTFWQPIRSFALSQLTSLVRRATLRESDMVPKYEKVHNFKVHTFRGPHWCEYCANFMWGLIAQGVKCADCGLNVHKQCSKVVPNDCQPDLRHVKKVYSCDLTTLVKAHNTKRPMVVDMCIQEIEARGLQSEGLYRISGFSELIEDVKLAFDRGEWRPLLTTLCVCVSCWRNITDRFSSADGEKADISSNAYEDINIITGALKLYFRELPIPLITYDAYPRFIETAKIADAEKRLESLHEALKLLPPAHIETLRYLMAHLKRVTDYEKDNLMSSENLGIVFGPTLMRAPELDAMTALNDIRYQRLVVETLITNEDVLF</sequence>
<evidence type="ECO:0000256" key="1">
    <source>
        <dbReference type="ARBA" id="ARBA00022468"/>
    </source>
</evidence>
<evidence type="ECO:0000256" key="8">
    <source>
        <dbReference type="ARBA" id="ARBA00076382"/>
    </source>
</evidence>
<dbReference type="GeneTree" id="ENSGT01030000234635"/>
<evidence type="ECO:0000313" key="15">
    <source>
        <dbReference type="Ensembl" id="ENSFHEP00000023223.1"/>
    </source>
</evidence>
<evidence type="ECO:0000256" key="3">
    <source>
        <dbReference type="ARBA" id="ARBA00022723"/>
    </source>
</evidence>
<dbReference type="SMART" id="SM00324">
    <property type="entry name" value="RhoGAP"/>
    <property type="match status" value="1"/>
</dbReference>
<dbReference type="Ensembl" id="ENSFHET00000010920.1">
    <property type="protein sequence ID" value="ENSFHEP00000023223.1"/>
    <property type="gene ID" value="ENSFHEG00000004094.1"/>
</dbReference>
<dbReference type="SMART" id="SM00109">
    <property type="entry name" value="C1"/>
    <property type="match status" value="1"/>
</dbReference>
<dbReference type="PANTHER" id="PTHR46075:SF1">
    <property type="entry name" value="N-CHIMAERIN"/>
    <property type="match status" value="1"/>
</dbReference>
<dbReference type="STRING" id="8078.ENSFHEP00000023223"/>
<evidence type="ECO:0000256" key="4">
    <source>
        <dbReference type="ARBA" id="ARBA00022771"/>
    </source>
</evidence>
<dbReference type="GO" id="GO:0008270">
    <property type="term" value="F:zinc ion binding"/>
    <property type="evidence" value="ECO:0007669"/>
    <property type="project" value="UniProtKB-KW"/>
</dbReference>
<reference evidence="15" key="1">
    <citation type="submission" date="2025-08" db="UniProtKB">
        <authorList>
            <consortium name="Ensembl"/>
        </authorList>
    </citation>
    <scope>IDENTIFICATION</scope>
</reference>
<keyword evidence="4" id="KW-0863">Zinc-finger</keyword>
<dbReference type="SUPFAM" id="SSF57889">
    <property type="entry name" value="Cysteine-rich domain"/>
    <property type="match status" value="1"/>
</dbReference>
<dbReference type="SUPFAM" id="SSF48350">
    <property type="entry name" value="GTPase activation domain, GAP"/>
    <property type="match status" value="1"/>
</dbReference>